<keyword evidence="2" id="KW-1133">Transmembrane helix</keyword>
<keyword evidence="4" id="KW-1185">Reference proteome</keyword>
<evidence type="ECO:0000256" key="1">
    <source>
        <dbReference type="SAM" id="MobiDB-lite"/>
    </source>
</evidence>
<accession>A0ABW1QTT7</accession>
<dbReference type="Proteomes" id="UP001596098">
    <property type="component" value="Unassembled WGS sequence"/>
</dbReference>
<name>A0ABW1QTT7_9ACTN</name>
<comment type="caution">
    <text evidence="3">The sequence shown here is derived from an EMBL/GenBank/DDBJ whole genome shotgun (WGS) entry which is preliminary data.</text>
</comment>
<organism evidence="3 4">
    <name type="scientific">Nocardioides yefusunii</name>
    <dbReference type="NCBI Taxonomy" id="2500546"/>
    <lineage>
        <taxon>Bacteria</taxon>
        <taxon>Bacillati</taxon>
        <taxon>Actinomycetota</taxon>
        <taxon>Actinomycetes</taxon>
        <taxon>Propionibacteriales</taxon>
        <taxon>Nocardioidaceae</taxon>
        <taxon>Nocardioides</taxon>
    </lineage>
</organism>
<protein>
    <recommendedName>
        <fullName evidence="5">DUF3153 domain-containing protein</fullName>
    </recommendedName>
</protein>
<keyword evidence="2" id="KW-0472">Membrane</keyword>
<dbReference type="RefSeq" id="WP_128219499.1">
    <property type="nucleotide sequence ID" value="NZ_CP034929.1"/>
</dbReference>
<dbReference type="EMBL" id="JBHSQI010000002">
    <property type="protein sequence ID" value="MFC6152871.1"/>
    <property type="molecule type" value="Genomic_DNA"/>
</dbReference>
<sequence>MAARRGRTWRVLLVLGLLLVVYGGAVAAFLGPDSSVTIGTRTVPLTAAGTAVSTHPEITAFRNIDMEVTASAPSGVFLAASHRVDTESLLAERSHFEISKMFFGNVDGRMLTDGPPATYQDLRPDRLVGWSQVSPESSAAVRAASDGGRDDDPSFPEISTVVVPLGGAPVDVVAFPVSPEESVTFSLGVHSERAFVLHLALAALGGLLILVWWLLRRRRLRAAPPEAPRTVTPVAPPPTASTFSTRIRPPSPESNLPAPYRRTTLTAGLALSLGLTVAGCAAPRAVPVSQAPAARTAITLDEAAQVLDNAPRLVHALGFTAYPMWAVAEVPPSRDQPRTRLAVLTRDAFEKPWRKAGTVKIVEAAPPPGNPTSTVTDAVRAEAVAAGAAIAEFWMTGSLDGGTKIPSSVRKERKKLLRNGVDKTSLWVVGGAEEDVRIVPVVGGNLALISHRLHTPEERRLTSAVMLRTGRRSEVLGSTVASPGR</sequence>
<feature type="transmembrane region" description="Helical" evidence="2">
    <location>
        <begin position="195"/>
        <end position="215"/>
    </location>
</feature>
<reference evidence="4" key="1">
    <citation type="journal article" date="2019" name="Int. J. Syst. Evol. Microbiol.">
        <title>The Global Catalogue of Microorganisms (GCM) 10K type strain sequencing project: providing services to taxonomists for standard genome sequencing and annotation.</title>
        <authorList>
            <consortium name="The Broad Institute Genomics Platform"/>
            <consortium name="The Broad Institute Genome Sequencing Center for Infectious Disease"/>
            <person name="Wu L."/>
            <person name="Ma J."/>
        </authorList>
    </citation>
    <scope>NUCLEOTIDE SEQUENCE [LARGE SCALE GENOMIC DNA]</scope>
    <source>
        <strain evidence="4">DFY28</strain>
    </source>
</reference>
<evidence type="ECO:0000313" key="3">
    <source>
        <dbReference type="EMBL" id="MFC6152871.1"/>
    </source>
</evidence>
<gene>
    <name evidence="3" type="ORF">ACFPWU_04210</name>
</gene>
<evidence type="ECO:0008006" key="5">
    <source>
        <dbReference type="Google" id="ProtNLM"/>
    </source>
</evidence>
<feature type="region of interest" description="Disordered" evidence="1">
    <location>
        <begin position="227"/>
        <end position="259"/>
    </location>
</feature>
<proteinExistence type="predicted"/>
<keyword evidence="2" id="KW-0812">Transmembrane</keyword>
<evidence type="ECO:0000313" key="4">
    <source>
        <dbReference type="Proteomes" id="UP001596098"/>
    </source>
</evidence>
<evidence type="ECO:0000256" key="2">
    <source>
        <dbReference type="SAM" id="Phobius"/>
    </source>
</evidence>